<dbReference type="InterPro" id="IPR023214">
    <property type="entry name" value="HAD_sf"/>
</dbReference>
<evidence type="ECO:0000313" key="1">
    <source>
        <dbReference type="EMBL" id="CAB4148468.1"/>
    </source>
</evidence>
<protein>
    <recommendedName>
        <fullName evidence="2">HAD-like domain containing protein</fullName>
    </recommendedName>
</protein>
<dbReference type="SUPFAM" id="SSF56784">
    <property type="entry name" value="HAD-like"/>
    <property type="match status" value="1"/>
</dbReference>
<organism evidence="1">
    <name type="scientific">uncultured Caudovirales phage</name>
    <dbReference type="NCBI Taxonomy" id="2100421"/>
    <lineage>
        <taxon>Viruses</taxon>
        <taxon>Duplodnaviria</taxon>
        <taxon>Heunggongvirae</taxon>
        <taxon>Uroviricota</taxon>
        <taxon>Caudoviricetes</taxon>
        <taxon>Peduoviridae</taxon>
        <taxon>Maltschvirus</taxon>
        <taxon>Maltschvirus maltsch</taxon>
    </lineage>
</organism>
<reference evidence="1" key="1">
    <citation type="submission" date="2020-04" db="EMBL/GenBank/DDBJ databases">
        <authorList>
            <person name="Chiriac C."/>
            <person name="Salcher M."/>
            <person name="Ghai R."/>
            <person name="Kavagutti S V."/>
        </authorList>
    </citation>
    <scope>NUCLEOTIDE SEQUENCE</scope>
</reference>
<name>A0A6J5MPA4_9CAUD</name>
<dbReference type="InterPro" id="IPR036412">
    <property type="entry name" value="HAD-like_sf"/>
</dbReference>
<sequence>MPIPNKRTSESINKFISRCMSDEKMKSEYTDEQQRYAVCVTQLATEKISFDYDDTLSTDKGFELAKKLIEQGNDIYIISARNERNGMLNKAKELGIPLSRVYATGSNKAKIEKIKELNIGTHYDNNVDVINELDKIGKLLTE</sequence>
<dbReference type="Gene3D" id="3.40.50.1000">
    <property type="entry name" value="HAD superfamily/HAD-like"/>
    <property type="match status" value="1"/>
</dbReference>
<dbReference type="EMBL" id="LR796497">
    <property type="protein sequence ID" value="CAB4148468.1"/>
    <property type="molecule type" value="Genomic_DNA"/>
</dbReference>
<gene>
    <name evidence="1" type="ORF">UFOVP532_10</name>
</gene>
<accession>A0A6J5MPA4</accession>
<proteinExistence type="predicted"/>
<evidence type="ECO:0008006" key="2">
    <source>
        <dbReference type="Google" id="ProtNLM"/>
    </source>
</evidence>